<evidence type="ECO:0000313" key="3">
    <source>
        <dbReference type="Proteomes" id="UP000310636"/>
    </source>
</evidence>
<dbReference type="GO" id="GO:0008237">
    <property type="term" value="F:metallopeptidase activity"/>
    <property type="evidence" value="ECO:0007669"/>
    <property type="project" value="InterPro"/>
</dbReference>
<dbReference type="RefSeq" id="WP_136368248.1">
    <property type="nucleotide sequence ID" value="NZ_SSOB01000002.1"/>
</dbReference>
<dbReference type="InterPro" id="IPR024079">
    <property type="entry name" value="MetalloPept_cat_dom_sf"/>
</dbReference>
<feature type="chain" id="PRO_5020627841" description="Peptidase M10 metallopeptidase domain-containing protein" evidence="1">
    <location>
        <begin position="23"/>
        <end position="193"/>
    </location>
</feature>
<sequence length="193" mass="20768">MIRKLLTVMLLISIIMPATVSAHPVGSPCSPGSDTATVGYVVDCFNHQANASFNYRIDSGVTTLYSGYVTTGAANWNATGIVSISKSITSTSQGYVYTYTDPNTSYQATFGFITSDSNGHLISWTIMLNKSLMDGYSDAKNKEIATHEFGHAIGLNDLTNFSNSDKLMYSFSSRTASTPTTKDQNGAIEATKH</sequence>
<keyword evidence="3" id="KW-1185">Reference proteome</keyword>
<comment type="caution">
    <text evidence="2">The sequence shown here is derived from an EMBL/GenBank/DDBJ whole genome shotgun (WGS) entry which is preliminary data.</text>
</comment>
<organism evidence="2 3">
    <name type="scientific">Cohnella fermenti</name>
    <dbReference type="NCBI Taxonomy" id="2565925"/>
    <lineage>
        <taxon>Bacteria</taxon>
        <taxon>Bacillati</taxon>
        <taxon>Bacillota</taxon>
        <taxon>Bacilli</taxon>
        <taxon>Bacillales</taxon>
        <taxon>Paenibacillaceae</taxon>
        <taxon>Cohnella</taxon>
    </lineage>
</organism>
<accession>A0A4S4CA30</accession>
<dbReference type="Proteomes" id="UP000310636">
    <property type="component" value="Unassembled WGS sequence"/>
</dbReference>
<evidence type="ECO:0000256" key="1">
    <source>
        <dbReference type="SAM" id="SignalP"/>
    </source>
</evidence>
<dbReference type="EMBL" id="SSOB01000002">
    <property type="protein sequence ID" value="THF84246.1"/>
    <property type="molecule type" value="Genomic_DNA"/>
</dbReference>
<reference evidence="2 3" key="1">
    <citation type="submission" date="2019-04" db="EMBL/GenBank/DDBJ databases">
        <title>Cohnella sp. nov. isolated from preserved vegetables.</title>
        <authorList>
            <person name="Lin S.-Y."/>
            <person name="Hung M.-H."/>
            <person name="Young C.-C."/>
        </authorList>
    </citation>
    <scope>NUCLEOTIDE SEQUENCE [LARGE SCALE GENOMIC DNA]</scope>
    <source>
        <strain evidence="2 3">CC-MHH1044</strain>
    </source>
</reference>
<name>A0A4S4CA30_9BACL</name>
<gene>
    <name evidence="2" type="ORF">E6C55_02840</name>
</gene>
<evidence type="ECO:0008006" key="4">
    <source>
        <dbReference type="Google" id="ProtNLM"/>
    </source>
</evidence>
<keyword evidence="1" id="KW-0732">Signal</keyword>
<dbReference type="OrthoDB" id="2942003at2"/>
<dbReference type="SUPFAM" id="SSF55486">
    <property type="entry name" value="Metalloproteases ('zincins'), catalytic domain"/>
    <property type="match status" value="1"/>
</dbReference>
<proteinExistence type="predicted"/>
<evidence type="ECO:0000313" key="2">
    <source>
        <dbReference type="EMBL" id="THF84246.1"/>
    </source>
</evidence>
<dbReference type="AlphaFoldDB" id="A0A4S4CA30"/>
<dbReference type="Gene3D" id="3.40.390.10">
    <property type="entry name" value="Collagenase (Catalytic Domain)"/>
    <property type="match status" value="1"/>
</dbReference>
<feature type="signal peptide" evidence="1">
    <location>
        <begin position="1"/>
        <end position="22"/>
    </location>
</feature>
<protein>
    <recommendedName>
        <fullName evidence="4">Peptidase M10 metallopeptidase domain-containing protein</fullName>
    </recommendedName>
</protein>